<dbReference type="GO" id="GO:0070062">
    <property type="term" value="C:extracellular exosome"/>
    <property type="evidence" value="ECO:0007669"/>
    <property type="project" value="TreeGrafter"/>
</dbReference>
<dbReference type="EMBL" id="JH668562">
    <property type="protein sequence ID" value="KAG6457917.1"/>
    <property type="molecule type" value="Genomic_DNA"/>
</dbReference>
<organism evidence="1 2">
    <name type="scientific">Manduca sexta</name>
    <name type="common">Tobacco hawkmoth</name>
    <name type="synonym">Tobacco hornworm</name>
    <dbReference type="NCBI Taxonomy" id="7130"/>
    <lineage>
        <taxon>Eukaryota</taxon>
        <taxon>Metazoa</taxon>
        <taxon>Ecdysozoa</taxon>
        <taxon>Arthropoda</taxon>
        <taxon>Hexapoda</taxon>
        <taxon>Insecta</taxon>
        <taxon>Pterygota</taxon>
        <taxon>Neoptera</taxon>
        <taxon>Endopterygota</taxon>
        <taxon>Lepidoptera</taxon>
        <taxon>Glossata</taxon>
        <taxon>Ditrysia</taxon>
        <taxon>Bombycoidea</taxon>
        <taxon>Sphingidae</taxon>
        <taxon>Sphinginae</taxon>
        <taxon>Sphingini</taxon>
        <taxon>Manduca</taxon>
    </lineage>
</organism>
<dbReference type="OrthoDB" id="7477491at2759"/>
<dbReference type="SUPFAM" id="SSF56235">
    <property type="entry name" value="N-terminal nucleophile aminohydrolases (Ntn hydrolases)"/>
    <property type="match status" value="1"/>
</dbReference>
<dbReference type="Proteomes" id="UP000791440">
    <property type="component" value="Unassembled WGS sequence"/>
</dbReference>
<reference evidence="1" key="2">
    <citation type="submission" date="2020-12" db="EMBL/GenBank/DDBJ databases">
        <authorList>
            <person name="Kanost M."/>
        </authorList>
    </citation>
    <scope>NUCLEOTIDE SEQUENCE</scope>
</reference>
<dbReference type="InterPro" id="IPR029055">
    <property type="entry name" value="Ntn_hydrolases_N"/>
</dbReference>
<dbReference type="Pfam" id="PF01019">
    <property type="entry name" value="G_glu_transpept"/>
    <property type="match status" value="2"/>
</dbReference>
<accession>A0A921ZI61</accession>
<dbReference type="PRINTS" id="PR01210">
    <property type="entry name" value="GGTRANSPTASE"/>
</dbReference>
<dbReference type="EMBL" id="JH668562">
    <property type="protein sequence ID" value="KAG6457916.1"/>
    <property type="molecule type" value="Genomic_DNA"/>
</dbReference>
<keyword evidence="2" id="KW-1185">Reference proteome</keyword>
<evidence type="ECO:0000313" key="2">
    <source>
        <dbReference type="Proteomes" id="UP000791440"/>
    </source>
</evidence>
<reference evidence="1" key="1">
    <citation type="journal article" date="2016" name="Insect Biochem. Mol. Biol.">
        <title>Multifaceted biological insights from a draft genome sequence of the tobacco hornworm moth, Manduca sexta.</title>
        <authorList>
            <person name="Kanost M.R."/>
            <person name="Arrese E.L."/>
            <person name="Cao X."/>
            <person name="Chen Y.R."/>
            <person name="Chellapilla S."/>
            <person name="Goldsmith M.R."/>
            <person name="Grosse-Wilde E."/>
            <person name="Heckel D.G."/>
            <person name="Herndon N."/>
            <person name="Jiang H."/>
            <person name="Papanicolaou A."/>
            <person name="Qu J."/>
            <person name="Soulages J.L."/>
            <person name="Vogel H."/>
            <person name="Walters J."/>
            <person name="Waterhouse R.M."/>
            <person name="Ahn S.J."/>
            <person name="Almeida F.C."/>
            <person name="An C."/>
            <person name="Aqrawi P."/>
            <person name="Bretschneider A."/>
            <person name="Bryant W.B."/>
            <person name="Bucks S."/>
            <person name="Chao H."/>
            <person name="Chevignon G."/>
            <person name="Christen J.M."/>
            <person name="Clarke D.F."/>
            <person name="Dittmer N.T."/>
            <person name="Ferguson L.C.F."/>
            <person name="Garavelou S."/>
            <person name="Gordon K.H.J."/>
            <person name="Gunaratna R.T."/>
            <person name="Han Y."/>
            <person name="Hauser F."/>
            <person name="He Y."/>
            <person name="Heidel-Fischer H."/>
            <person name="Hirsh A."/>
            <person name="Hu Y."/>
            <person name="Jiang H."/>
            <person name="Kalra D."/>
            <person name="Klinner C."/>
            <person name="Konig C."/>
            <person name="Kovar C."/>
            <person name="Kroll A.R."/>
            <person name="Kuwar S.S."/>
            <person name="Lee S.L."/>
            <person name="Lehman R."/>
            <person name="Li K."/>
            <person name="Li Z."/>
            <person name="Liang H."/>
            <person name="Lovelace S."/>
            <person name="Lu Z."/>
            <person name="Mansfield J.H."/>
            <person name="McCulloch K.J."/>
            <person name="Mathew T."/>
            <person name="Morton B."/>
            <person name="Muzny D.M."/>
            <person name="Neunemann D."/>
            <person name="Ongeri F."/>
            <person name="Pauchet Y."/>
            <person name="Pu L.L."/>
            <person name="Pyrousis I."/>
            <person name="Rao X.J."/>
            <person name="Redding A."/>
            <person name="Roesel C."/>
            <person name="Sanchez-Gracia A."/>
            <person name="Schaack S."/>
            <person name="Shukla A."/>
            <person name="Tetreau G."/>
            <person name="Wang Y."/>
            <person name="Xiong G.H."/>
            <person name="Traut W."/>
            <person name="Walsh T.K."/>
            <person name="Worley K.C."/>
            <person name="Wu D."/>
            <person name="Wu W."/>
            <person name="Wu Y.Q."/>
            <person name="Zhang X."/>
            <person name="Zou Z."/>
            <person name="Zucker H."/>
            <person name="Briscoe A.D."/>
            <person name="Burmester T."/>
            <person name="Clem R.J."/>
            <person name="Feyereisen R."/>
            <person name="Grimmelikhuijzen C.J.P."/>
            <person name="Hamodrakas S.J."/>
            <person name="Hansson B.S."/>
            <person name="Huguet E."/>
            <person name="Jermiin L.S."/>
            <person name="Lan Q."/>
            <person name="Lehman H.K."/>
            <person name="Lorenzen M."/>
            <person name="Merzendorfer H."/>
            <person name="Michalopoulos I."/>
            <person name="Morton D.B."/>
            <person name="Muthukrishnan S."/>
            <person name="Oakeshott J.G."/>
            <person name="Palmer W."/>
            <person name="Park Y."/>
            <person name="Passarelli A.L."/>
            <person name="Rozas J."/>
            <person name="Schwartz L.M."/>
            <person name="Smith W."/>
            <person name="Southgate A."/>
            <person name="Vilcinskas A."/>
            <person name="Vogt R."/>
            <person name="Wang P."/>
            <person name="Werren J."/>
            <person name="Yu X.Q."/>
            <person name="Zhou J.J."/>
            <person name="Brown S.J."/>
            <person name="Scherer S.E."/>
            <person name="Richards S."/>
            <person name="Blissard G.W."/>
        </authorList>
    </citation>
    <scope>NUCLEOTIDE SEQUENCE</scope>
</reference>
<dbReference type="PANTHER" id="PTHR47278">
    <property type="entry name" value="GLUTATHIONE HYDROLASE 6"/>
    <property type="match status" value="1"/>
</dbReference>
<protein>
    <submittedName>
        <fullName evidence="1">Uncharacterized protein</fullName>
    </submittedName>
</protein>
<sequence>MQSASGAGAPAGAVELREDVPLKSSGGGGGGTWCGGGAWCAAGPRLIAGCFAALSAAITLALLTQIYSGDYEVVPHGSVSSSAAECSRAGTDALKAGGRAVDAAVAAALCLAVVAPHRTSLDASGALVYWEYRRWRSQPAEIVEWGGAGGAGGGEEARPPRLVAALAVLHARRGVLPWARLLQPAADLARLGFPVSEGLATALATEAAAGGGTGAAPAPGSTSAAPALAAYLHSLQANTSAQLSLAWGAEAMVSVSTGSPTPAGAWRVVTPRAGAARVLAAALAPPAVTDPDLLTRRVVVELQKEAMAAEGGAWPPPGVATGLAVVDPLDTYLALVTGVSVPFGSGPATAAGWTRDEPRAPLDLAPALLTDDHACGTRYVIGAESSSALAQGGAALAVGGGVGSVERARVSLVARGGGALALEALRALPPPAALPATPAANATPPYAALNVVQQRGDALLSHADSRGGGLASRF</sequence>
<gene>
    <name evidence="1" type="ORF">O3G_MSEX010560</name>
</gene>
<proteinExistence type="predicted"/>
<dbReference type="InterPro" id="IPR052688">
    <property type="entry name" value="Gamma-glutamyltransfase"/>
</dbReference>
<name>A0A921ZI61_MANSE</name>
<dbReference type="AlphaFoldDB" id="A0A921ZI61"/>
<comment type="caution">
    <text evidence="1">The sequence shown here is derived from an EMBL/GenBank/DDBJ whole genome shotgun (WGS) entry which is preliminary data.</text>
</comment>
<evidence type="ECO:0000313" key="1">
    <source>
        <dbReference type="EMBL" id="KAG6457916.1"/>
    </source>
</evidence>
<dbReference type="PANTHER" id="PTHR47278:SF1">
    <property type="entry name" value="GLUTATHIONE HYDROLASE 6"/>
    <property type="match status" value="1"/>
</dbReference>